<gene>
    <name evidence="2" type="ORF">CRG98_017947</name>
</gene>
<sequence length="143" mass="15707">MKPMIQPISTIGSNIRLPRPAPGWRKGPTKRSTPSFPQSPTRRLLASEKHALPTRPIGNKNTNEFVNGNTKTSPPRESVPAQDMKGKSPFPATQSDRRSSRLLSVVWSTSSGGPCRLIAGLFNAESLQKPSVRLLHRGIWLTC</sequence>
<evidence type="ECO:0000256" key="1">
    <source>
        <dbReference type="SAM" id="MobiDB-lite"/>
    </source>
</evidence>
<evidence type="ECO:0000313" key="3">
    <source>
        <dbReference type="Proteomes" id="UP000233551"/>
    </source>
</evidence>
<organism evidence="2 3">
    <name type="scientific">Punica granatum</name>
    <name type="common">Pomegranate</name>
    <dbReference type="NCBI Taxonomy" id="22663"/>
    <lineage>
        <taxon>Eukaryota</taxon>
        <taxon>Viridiplantae</taxon>
        <taxon>Streptophyta</taxon>
        <taxon>Embryophyta</taxon>
        <taxon>Tracheophyta</taxon>
        <taxon>Spermatophyta</taxon>
        <taxon>Magnoliopsida</taxon>
        <taxon>eudicotyledons</taxon>
        <taxon>Gunneridae</taxon>
        <taxon>Pentapetalae</taxon>
        <taxon>rosids</taxon>
        <taxon>malvids</taxon>
        <taxon>Myrtales</taxon>
        <taxon>Lythraceae</taxon>
        <taxon>Punica</taxon>
    </lineage>
</organism>
<reference evidence="2 3" key="1">
    <citation type="submission" date="2017-11" db="EMBL/GenBank/DDBJ databases">
        <title>De-novo sequencing of pomegranate (Punica granatum L.) genome.</title>
        <authorList>
            <person name="Akparov Z."/>
            <person name="Amiraslanov A."/>
            <person name="Hajiyeva S."/>
            <person name="Abbasov M."/>
            <person name="Kaur K."/>
            <person name="Hamwieh A."/>
            <person name="Solovyev V."/>
            <person name="Salamov A."/>
            <person name="Braich B."/>
            <person name="Kosarev P."/>
            <person name="Mahmoud A."/>
            <person name="Hajiyev E."/>
            <person name="Babayeva S."/>
            <person name="Izzatullayeva V."/>
            <person name="Mammadov A."/>
            <person name="Mammadov A."/>
            <person name="Sharifova S."/>
            <person name="Ojaghi J."/>
            <person name="Eynullazada K."/>
            <person name="Bayramov B."/>
            <person name="Abdulazimova A."/>
            <person name="Shahmuradov I."/>
        </authorList>
    </citation>
    <scope>NUCLEOTIDE SEQUENCE [LARGE SCALE GENOMIC DNA]</scope>
    <source>
        <strain evidence="3">cv. AG2017</strain>
        <tissue evidence="2">Leaf</tissue>
    </source>
</reference>
<evidence type="ECO:0000313" key="2">
    <source>
        <dbReference type="EMBL" id="PKI61723.1"/>
    </source>
</evidence>
<keyword evidence="3" id="KW-1185">Reference proteome</keyword>
<protein>
    <submittedName>
        <fullName evidence="2">Uncharacterized protein</fullName>
    </submittedName>
</protein>
<comment type="caution">
    <text evidence="2">The sequence shown here is derived from an EMBL/GenBank/DDBJ whole genome shotgun (WGS) entry which is preliminary data.</text>
</comment>
<feature type="compositionally biased region" description="Polar residues" evidence="1">
    <location>
        <begin position="30"/>
        <end position="41"/>
    </location>
</feature>
<feature type="region of interest" description="Disordered" evidence="1">
    <location>
        <begin position="1"/>
        <end position="99"/>
    </location>
</feature>
<dbReference type="AlphaFoldDB" id="A0A2I0K0W9"/>
<dbReference type="Proteomes" id="UP000233551">
    <property type="component" value="Unassembled WGS sequence"/>
</dbReference>
<accession>A0A2I0K0W9</accession>
<feature type="compositionally biased region" description="Polar residues" evidence="1">
    <location>
        <begin position="59"/>
        <end position="75"/>
    </location>
</feature>
<name>A0A2I0K0W9_PUNGR</name>
<proteinExistence type="predicted"/>
<dbReference type="EMBL" id="PGOL01001016">
    <property type="protein sequence ID" value="PKI61723.1"/>
    <property type="molecule type" value="Genomic_DNA"/>
</dbReference>